<organism evidence="1 2">
    <name type="scientific">Liquidambar formosana</name>
    <name type="common">Formosan gum</name>
    <dbReference type="NCBI Taxonomy" id="63359"/>
    <lineage>
        <taxon>Eukaryota</taxon>
        <taxon>Viridiplantae</taxon>
        <taxon>Streptophyta</taxon>
        <taxon>Embryophyta</taxon>
        <taxon>Tracheophyta</taxon>
        <taxon>Spermatophyta</taxon>
        <taxon>Magnoliopsida</taxon>
        <taxon>eudicotyledons</taxon>
        <taxon>Gunneridae</taxon>
        <taxon>Pentapetalae</taxon>
        <taxon>Saxifragales</taxon>
        <taxon>Altingiaceae</taxon>
        <taxon>Liquidambar</taxon>
    </lineage>
</organism>
<gene>
    <name evidence="1" type="ORF">L1049_018086</name>
</gene>
<evidence type="ECO:0000313" key="1">
    <source>
        <dbReference type="EMBL" id="KAK9273279.1"/>
    </source>
</evidence>
<dbReference type="AlphaFoldDB" id="A0AAP0NN43"/>
<dbReference type="EMBL" id="JBBPBK010000012">
    <property type="protein sequence ID" value="KAK9273279.1"/>
    <property type="molecule type" value="Genomic_DNA"/>
</dbReference>
<protein>
    <submittedName>
        <fullName evidence="1">Uncharacterized protein</fullName>
    </submittedName>
</protein>
<evidence type="ECO:0000313" key="2">
    <source>
        <dbReference type="Proteomes" id="UP001415857"/>
    </source>
</evidence>
<dbReference type="Proteomes" id="UP001415857">
    <property type="component" value="Unassembled WGS sequence"/>
</dbReference>
<sequence>MARTLRAHRQDDGTSDILDWRKVHKQDIDKTEFEFANPLTRGWLRVKFGELWRGAKYWMNRDFHDNELPLQLQYKDLPDHLDDNQWKNLVYHWREPKTKEWRARTAQLICVSTNSSRYYEERKAYEDDQL</sequence>
<proteinExistence type="predicted"/>
<accession>A0AAP0NN43</accession>
<keyword evidence="2" id="KW-1185">Reference proteome</keyword>
<reference evidence="1 2" key="1">
    <citation type="journal article" date="2024" name="Plant J.">
        <title>Genome sequences and population genomics reveal climatic adaptation and genomic divergence between two closely related sweetgum species.</title>
        <authorList>
            <person name="Xu W.Q."/>
            <person name="Ren C.Q."/>
            <person name="Zhang X.Y."/>
            <person name="Comes H.P."/>
            <person name="Liu X.H."/>
            <person name="Li Y.G."/>
            <person name="Kettle C.J."/>
            <person name="Jalonen R."/>
            <person name="Gaisberger H."/>
            <person name="Ma Y.Z."/>
            <person name="Qiu Y.X."/>
        </authorList>
    </citation>
    <scope>NUCLEOTIDE SEQUENCE [LARGE SCALE GENOMIC DNA]</scope>
    <source>
        <strain evidence="1">Hangzhou</strain>
    </source>
</reference>
<name>A0AAP0NN43_LIQFO</name>
<comment type="caution">
    <text evidence="1">The sequence shown here is derived from an EMBL/GenBank/DDBJ whole genome shotgun (WGS) entry which is preliminary data.</text>
</comment>